<protein>
    <submittedName>
        <fullName evidence="2">Uncharacterized protein</fullName>
    </submittedName>
</protein>
<comment type="caution">
    <text evidence="2">The sequence shown here is derived from an EMBL/GenBank/DDBJ whole genome shotgun (WGS) entry which is preliminary data.</text>
</comment>
<keyword evidence="3" id="KW-1185">Reference proteome</keyword>
<dbReference type="EMBL" id="JAIWYP010000003">
    <property type="protein sequence ID" value="KAH3847102.1"/>
    <property type="molecule type" value="Genomic_DNA"/>
</dbReference>
<reference evidence="2" key="1">
    <citation type="journal article" date="2019" name="bioRxiv">
        <title>The Genome of the Zebra Mussel, Dreissena polymorpha: A Resource for Invasive Species Research.</title>
        <authorList>
            <person name="McCartney M.A."/>
            <person name="Auch B."/>
            <person name="Kono T."/>
            <person name="Mallez S."/>
            <person name="Zhang Y."/>
            <person name="Obille A."/>
            <person name="Becker A."/>
            <person name="Abrahante J.E."/>
            <person name="Garbe J."/>
            <person name="Badalamenti J.P."/>
            <person name="Herman A."/>
            <person name="Mangelson H."/>
            <person name="Liachko I."/>
            <person name="Sullivan S."/>
            <person name="Sone E.D."/>
            <person name="Koren S."/>
            <person name="Silverstein K.A.T."/>
            <person name="Beckman K.B."/>
            <person name="Gohl D.M."/>
        </authorList>
    </citation>
    <scope>NUCLEOTIDE SEQUENCE</scope>
    <source>
        <strain evidence="2">Duluth1</strain>
        <tissue evidence="2">Whole animal</tissue>
    </source>
</reference>
<organism evidence="2 3">
    <name type="scientific">Dreissena polymorpha</name>
    <name type="common">Zebra mussel</name>
    <name type="synonym">Mytilus polymorpha</name>
    <dbReference type="NCBI Taxonomy" id="45954"/>
    <lineage>
        <taxon>Eukaryota</taxon>
        <taxon>Metazoa</taxon>
        <taxon>Spiralia</taxon>
        <taxon>Lophotrochozoa</taxon>
        <taxon>Mollusca</taxon>
        <taxon>Bivalvia</taxon>
        <taxon>Autobranchia</taxon>
        <taxon>Heteroconchia</taxon>
        <taxon>Euheterodonta</taxon>
        <taxon>Imparidentia</taxon>
        <taxon>Neoheterodontei</taxon>
        <taxon>Myida</taxon>
        <taxon>Dreissenoidea</taxon>
        <taxon>Dreissenidae</taxon>
        <taxon>Dreissena</taxon>
    </lineage>
</organism>
<feature type="region of interest" description="Disordered" evidence="1">
    <location>
        <begin position="58"/>
        <end position="107"/>
    </location>
</feature>
<gene>
    <name evidence="2" type="ORF">DPMN_089416</name>
</gene>
<proteinExistence type="predicted"/>
<accession>A0A9D4KVX1</accession>
<evidence type="ECO:0000313" key="2">
    <source>
        <dbReference type="EMBL" id="KAH3847102.1"/>
    </source>
</evidence>
<dbReference type="AlphaFoldDB" id="A0A9D4KVX1"/>
<evidence type="ECO:0000256" key="1">
    <source>
        <dbReference type="SAM" id="MobiDB-lite"/>
    </source>
</evidence>
<dbReference type="Proteomes" id="UP000828390">
    <property type="component" value="Unassembled WGS sequence"/>
</dbReference>
<name>A0A9D4KVX1_DREPO</name>
<sequence length="230" mass="25482">MLRLVLRYKSEWERTDYVQTETSSGLAKGKYYVQTETSRGLSKGKDYVQTETSGGLVKEKDDVQTETSGGLAKGKDDIQTETSGGLVKRKDDVQTETSGGLAKGKDKDRTSICDIPEILEKAADIAVKCIKSVSQEGEEKSLSSDEIVKDLTRICKDESVTKWNESVTKWDTADNGRCDISLVNNAIKDDKWGAILVAGYDEKDGPVWWKKKDTLKNIITSKVVPAMCIR</sequence>
<reference evidence="2" key="2">
    <citation type="submission" date="2020-11" db="EMBL/GenBank/DDBJ databases">
        <authorList>
            <person name="McCartney M.A."/>
            <person name="Auch B."/>
            <person name="Kono T."/>
            <person name="Mallez S."/>
            <person name="Becker A."/>
            <person name="Gohl D.M."/>
            <person name="Silverstein K.A.T."/>
            <person name="Koren S."/>
            <person name="Bechman K.B."/>
            <person name="Herman A."/>
            <person name="Abrahante J.E."/>
            <person name="Garbe J."/>
        </authorList>
    </citation>
    <scope>NUCLEOTIDE SEQUENCE</scope>
    <source>
        <strain evidence="2">Duluth1</strain>
        <tissue evidence="2">Whole animal</tissue>
    </source>
</reference>
<evidence type="ECO:0000313" key="3">
    <source>
        <dbReference type="Proteomes" id="UP000828390"/>
    </source>
</evidence>